<keyword evidence="5 14" id="KW-0436">Ligase</keyword>
<dbReference type="GO" id="GO:0005524">
    <property type="term" value="F:ATP binding"/>
    <property type="evidence" value="ECO:0007669"/>
    <property type="project" value="UniProtKB-UniRule"/>
</dbReference>
<dbReference type="Pfam" id="PF07478">
    <property type="entry name" value="Dala_Dala_lig_C"/>
    <property type="match status" value="1"/>
</dbReference>
<evidence type="ECO:0000313" key="20">
    <source>
        <dbReference type="Proteomes" id="UP000243333"/>
    </source>
</evidence>
<dbReference type="GO" id="GO:0008716">
    <property type="term" value="F:D-alanine-D-alanine ligase activity"/>
    <property type="evidence" value="ECO:0007669"/>
    <property type="project" value="UniProtKB-UniRule"/>
</dbReference>
<feature type="domain" description="ATP-grasp" evidence="18">
    <location>
        <begin position="103"/>
        <end position="305"/>
    </location>
</feature>
<evidence type="ECO:0000256" key="12">
    <source>
        <dbReference type="ARBA" id="ARBA00023211"/>
    </source>
</evidence>
<dbReference type="GO" id="GO:0046872">
    <property type="term" value="F:metal ion binding"/>
    <property type="evidence" value="ECO:0007669"/>
    <property type="project" value="UniProtKB-KW"/>
</dbReference>
<dbReference type="InterPro" id="IPR013815">
    <property type="entry name" value="ATP_grasp_subdomain_1"/>
</dbReference>
<dbReference type="PANTHER" id="PTHR23132:SF23">
    <property type="entry name" value="D-ALANINE--D-ALANINE LIGASE B"/>
    <property type="match status" value="1"/>
</dbReference>
<dbReference type="Pfam" id="PF01820">
    <property type="entry name" value="Dala_Dala_lig_N"/>
    <property type="match status" value="1"/>
</dbReference>
<feature type="binding site" evidence="16">
    <location>
        <position position="272"/>
    </location>
    <ligand>
        <name>Mg(2+)</name>
        <dbReference type="ChEBI" id="CHEBI:18420"/>
        <label>2</label>
    </ligand>
</feature>
<proteinExistence type="inferred from homology"/>
<keyword evidence="6 16" id="KW-0479">Metal-binding</keyword>
<evidence type="ECO:0000256" key="13">
    <source>
        <dbReference type="ARBA" id="ARBA00023316"/>
    </source>
</evidence>
<comment type="function">
    <text evidence="14">Cell wall formation.</text>
</comment>
<evidence type="ECO:0000256" key="9">
    <source>
        <dbReference type="ARBA" id="ARBA00022842"/>
    </source>
</evidence>
<dbReference type="UniPathway" id="UPA00219"/>
<keyword evidence="12 16" id="KW-0464">Manganese</keyword>
<evidence type="ECO:0000256" key="2">
    <source>
        <dbReference type="ARBA" id="ARBA00004496"/>
    </source>
</evidence>
<dbReference type="EMBL" id="FNBU01000002">
    <property type="protein sequence ID" value="SDF07110.1"/>
    <property type="molecule type" value="Genomic_DNA"/>
</dbReference>
<evidence type="ECO:0000256" key="11">
    <source>
        <dbReference type="ARBA" id="ARBA00022984"/>
    </source>
</evidence>
<evidence type="ECO:0000256" key="3">
    <source>
        <dbReference type="ARBA" id="ARBA00010871"/>
    </source>
</evidence>
<dbReference type="InterPro" id="IPR011127">
    <property type="entry name" value="Dala_Dala_lig_N"/>
</dbReference>
<dbReference type="SUPFAM" id="SSF52440">
    <property type="entry name" value="PreATP-grasp domain"/>
    <property type="match status" value="1"/>
</dbReference>
<dbReference type="FunFam" id="3.30.470.20:FF:000008">
    <property type="entry name" value="D-alanine--D-alanine ligase"/>
    <property type="match status" value="1"/>
</dbReference>
<feature type="active site" evidence="15">
    <location>
        <position position="149"/>
    </location>
</feature>
<evidence type="ECO:0000256" key="16">
    <source>
        <dbReference type="PIRSR" id="PIRSR039102-3"/>
    </source>
</evidence>
<evidence type="ECO:0000256" key="17">
    <source>
        <dbReference type="PROSITE-ProRule" id="PRU00409"/>
    </source>
</evidence>
<evidence type="ECO:0000313" key="19">
    <source>
        <dbReference type="EMBL" id="SDF07110.1"/>
    </source>
</evidence>
<feature type="binding site" evidence="16">
    <location>
        <position position="259"/>
    </location>
    <ligand>
        <name>Mg(2+)</name>
        <dbReference type="ChEBI" id="CHEBI:18420"/>
        <label>1</label>
    </ligand>
</feature>
<dbReference type="PROSITE" id="PS00844">
    <property type="entry name" value="DALA_DALA_LIGASE_2"/>
    <property type="match status" value="1"/>
</dbReference>
<dbReference type="GO" id="GO:0005737">
    <property type="term" value="C:cytoplasm"/>
    <property type="evidence" value="ECO:0007669"/>
    <property type="project" value="UniProtKB-SubCell"/>
</dbReference>
<dbReference type="Gene3D" id="3.40.50.20">
    <property type="match status" value="1"/>
</dbReference>
<feature type="active site" evidence="15">
    <location>
        <position position="16"/>
    </location>
</feature>
<dbReference type="PANTHER" id="PTHR23132">
    <property type="entry name" value="D-ALANINE--D-ALANINE LIGASE"/>
    <property type="match status" value="1"/>
</dbReference>
<dbReference type="GO" id="GO:0071555">
    <property type="term" value="P:cell wall organization"/>
    <property type="evidence" value="ECO:0007669"/>
    <property type="project" value="UniProtKB-KW"/>
</dbReference>
<evidence type="ECO:0000256" key="6">
    <source>
        <dbReference type="ARBA" id="ARBA00022723"/>
    </source>
</evidence>
<dbReference type="STRING" id="1123285.SAMN05660235_00315"/>
<comment type="cofactor">
    <cofactor evidence="16">
        <name>Mg(2+)</name>
        <dbReference type="ChEBI" id="CHEBI:18420"/>
    </cofactor>
    <cofactor evidence="16">
        <name>Mn(2+)</name>
        <dbReference type="ChEBI" id="CHEBI:29035"/>
    </cofactor>
    <text evidence="16">Binds 2 magnesium or manganese ions per subunit.</text>
</comment>
<comment type="pathway">
    <text evidence="14">Cell wall biogenesis; peptidoglycan biosynthesis.</text>
</comment>
<dbReference type="GO" id="GO:0009252">
    <property type="term" value="P:peptidoglycan biosynthetic process"/>
    <property type="evidence" value="ECO:0007669"/>
    <property type="project" value="UniProtKB-UniRule"/>
</dbReference>
<evidence type="ECO:0000256" key="4">
    <source>
        <dbReference type="ARBA" id="ARBA00022490"/>
    </source>
</evidence>
<organism evidence="19 20">
    <name type="scientific">Sporolituus thermophilus DSM 23256</name>
    <dbReference type="NCBI Taxonomy" id="1123285"/>
    <lineage>
        <taxon>Bacteria</taxon>
        <taxon>Bacillati</taxon>
        <taxon>Bacillota</taxon>
        <taxon>Negativicutes</taxon>
        <taxon>Selenomonadales</taxon>
        <taxon>Sporomusaceae</taxon>
        <taxon>Sporolituus</taxon>
    </lineage>
</organism>
<evidence type="ECO:0000256" key="15">
    <source>
        <dbReference type="PIRSR" id="PIRSR039102-1"/>
    </source>
</evidence>
<dbReference type="HAMAP" id="MF_00047">
    <property type="entry name" value="Dala_Dala_lig"/>
    <property type="match status" value="1"/>
</dbReference>
<dbReference type="Proteomes" id="UP000243333">
    <property type="component" value="Unassembled WGS sequence"/>
</dbReference>
<dbReference type="OrthoDB" id="9813261at2"/>
<evidence type="ECO:0000256" key="5">
    <source>
        <dbReference type="ARBA" id="ARBA00022598"/>
    </source>
</evidence>
<keyword evidence="9 16" id="KW-0460">Magnesium</keyword>
<keyword evidence="8 17" id="KW-0067">ATP-binding</keyword>
<comment type="cofactor">
    <cofactor evidence="1">
        <name>Mn(2+)</name>
        <dbReference type="ChEBI" id="CHEBI:29035"/>
    </cofactor>
</comment>
<feature type="active site" evidence="15">
    <location>
        <position position="283"/>
    </location>
</feature>
<dbReference type="InterPro" id="IPR016185">
    <property type="entry name" value="PreATP-grasp_dom_sf"/>
</dbReference>
<keyword evidence="7 17" id="KW-0547">Nucleotide-binding</keyword>
<name>A0A1G7I2Y0_9FIRM</name>
<keyword evidence="13 14" id="KW-0961">Cell wall biogenesis/degradation</keyword>
<dbReference type="PROSITE" id="PS50975">
    <property type="entry name" value="ATP_GRASP"/>
    <property type="match status" value="1"/>
</dbReference>
<dbReference type="InterPro" id="IPR005905">
    <property type="entry name" value="D_ala_D_ala"/>
</dbReference>
<protein>
    <recommendedName>
        <fullName evidence="14">D-alanine--D-alanine ligase</fullName>
        <ecNumber evidence="14">6.3.2.4</ecNumber>
    </recommendedName>
    <alternativeName>
        <fullName evidence="14">D-Ala-D-Ala ligase</fullName>
    </alternativeName>
    <alternativeName>
        <fullName evidence="14">D-alanylalanine synthetase</fullName>
    </alternativeName>
</protein>
<dbReference type="PROSITE" id="PS00843">
    <property type="entry name" value="DALA_DALA_LIGASE_1"/>
    <property type="match status" value="1"/>
</dbReference>
<dbReference type="EC" id="6.3.2.4" evidence="14"/>
<gene>
    <name evidence="14" type="primary">ddl</name>
    <name evidence="19" type="ORF">SAMN05660235_00315</name>
</gene>
<dbReference type="InterPro" id="IPR000291">
    <property type="entry name" value="D-Ala_lig_Van_CS"/>
</dbReference>
<dbReference type="Gene3D" id="3.30.470.20">
    <property type="entry name" value="ATP-grasp fold, B domain"/>
    <property type="match status" value="1"/>
</dbReference>
<dbReference type="PIRSF" id="PIRSF039102">
    <property type="entry name" value="Ddl/VanB"/>
    <property type="match status" value="1"/>
</dbReference>
<dbReference type="GO" id="GO:0008360">
    <property type="term" value="P:regulation of cell shape"/>
    <property type="evidence" value="ECO:0007669"/>
    <property type="project" value="UniProtKB-KW"/>
</dbReference>
<evidence type="ECO:0000256" key="1">
    <source>
        <dbReference type="ARBA" id="ARBA00001936"/>
    </source>
</evidence>
<evidence type="ECO:0000256" key="8">
    <source>
        <dbReference type="ARBA" id="ARBA00022840"/>
    </source>
</evidence>
<keyword evidence="11 14" id="KW-0573">Peptidoglycan synthesis</keyword>
<evidence type="ECO:0000259" key="18">
    <source>
        <dbReference type="PROSITE" id="PS50975"/>
    </source>
</evidence>
<evidence type="ECO:0000256" key="10">
    <source>
        <dbReference type="ARBA" id="ARBA00022960"/>
    </source>
</evidence>
<keyword evidence="20" id="KW-1185">Reference proteome</keyword>
<dbReference type="SUPFAM" id="SSF56059">
    <property type="entry name" value="Glutathione synthetase ATP-binding domain-like"/>
    <property type="match status" value="1"/>
</dbReference>
<feature type="binding site" evidence="16">
    <location>
        <position position="272"/>
    </location>
    <ligand>
        <name>Mg(2+)</name>
        <dbReference type="ChEBI" id="CHEBI:18420"/>
        <label>1</label>
    </ligand>
</feature>
<reference evidence="20" key="1">
    <citation type="submission" date="2016-10" db="EMBL/GenBank/DDBJ databases">
        <authorList>
            <person name="Varghese N."/>
            <person name="Submissions S."/>
        </authorList>
    </citation>
    <scope>NUCLEOTIDE SEQUENCE [LARGE SCALE GENOMIC DNA]</scope>
    <source>
        <strain evidence="20">DSM 23256</strain>
    </source>
</reference>
<comment type="subcellular location">
    <subcellularLocation>
        <location evidence="2 14">Cytoplasm</location>
    </subcellularLocation>
</comment>
<comment type="catalytic activity">
    <reaction evidence="14">
        <text>2 D-alanine + ATP = D-alanyl-D-alanine + ADP + phosphate + H(+)</text>
        <dbReference type="Rhea" id="RHEA:11224"/>
        <dbReference type="ChEBI" id="CHEBI:15378"/>
        <dbReference type="ChEBI" id="CHEBI:30616"/>
        <dbReference type="ChEBI" id="CHEBI:43474"/>
        <dbReference type="ChEBI" id="CHEBI:57416"/>
        <dbReference type="ChEBI" id="CHEBI:57822"/>
        <dbReference type="ChEBI" id="CHEBI:456216"/>
        <dbReference type="EC" id="6.3.2.4"/>
    </reaction>
</comment>
<dbReference type="NCBIfam" id="TIGR01205">
    <property type="entry name" value="D_ala_D_alaTIGR"/>
    <property type="match status" value="1"/>
</dbReference>
<dbReference type="RefSeq" id="WP_093687453.1">
    <property type="nucleotide sequence ID" value="NZ_FNBU01000002.1"/>
</dbReference>
<evidence type="ECO:0000256" key="14">
    <source>
        <dbReference type="HAMAP-Rule" id="MF_00047"/>
    </source>
</evidence>
<dbReference type="AlphaFoldDB" id="A0A1G7I2Y0"/>
<evidence type="ECO:0000256" key="7">
    <source>
        <dbReference type="ARBA" id="ARBA00022741"/>
    </source>
</evidence>
<dbReference type="InterPro" id="IPR011761">
    <property type="entry name" value="ATP-grasp"/>
</dbReference>
<dbReference type="NCBIfam" id="NF002378">
    <property type="entry name" value="PRK01372.1"/>
    <property type="match status" value="1"/>
</dbReference>
<dbReference type="Gene3D" id="3.30.1490.20">
    <property type="entry name" value="ATP-grasp fold, A domain"/>
    <property type="match status" value="1"/>
</dbReference>
<sequence length="316" mass="34064">MEREKIGVLMGGPSTEREVSLNTGRAILGALREKGYDAVGIDLDPPRFLEQLRENGVTFVFNAIHGKFGEDGALQGALDLLGIPYTGSGVLASALAMDKSISKRLFQAAGIPTPRAEFYTKSDAKRNLPVEIMQKFSLPLVVKAAAQGSSIGVVIVEEESQVQAAVAEAFRYSDCIVVENFIKGTELTVAILGGKPLEVLPIIEIVPRSGRYDYHSKYTKGTTEYIIPARINDNAAERVRQAAVAAFNLLGCRGVARVDIMLDDENNPYVLEVNTVPGMTATSLVPKAAAAAGISFADLCERILLLAKEERISRQP</sequence>
<dbReference type="InterPro" id="IPR011095">
    <property type="entry name" value="Dala_Dala_lig_C"/>
</dbReference>
<dbReference type="SMART" id="SM01209">
    <property type="entry name" value="GARS_A"/>
    <property type="match status" value="1"/>
</dbReference>
<comment type="similarity">
    <text evidence="3 14">Belongs to the D-alanine--D-alanine ligase family.</text>
</comment>
<dbReference type="NCBIfam" id="NF002528">
    <property type="entry name" value="PRK01966.1-4"/>
    <property type="match status" value="1"/>
</dbReference>
<keyword evidence="4 14" id="KW-0963">Cytoplasm</keyword>
<feature type="binding site" evidence="16">
    <location>
        <position position="274"/>
    </location>
    <ligand>
        <name>Mg(2+)</name>
        <dbReference type="ChEBI" id="CHEBI:18420"/>
        <label>2</label>
    </ligand>
</feature>
<keyword evidence="10 14" id="KW-0133">Cell shape</keyword>
<accession>A0A1G7I2Y0</accession>